<dbReference type="GO" id="GO:0046654">
    <property type="term" value="P:tetrahydrofolate biosynthetic process"/>
    <property type="evidence" value="ECO:0007669"/>
    <property type="project" value="UniProtKB-UniPathway"/>
</dbReference>
<dbReference type="PROSITE" id="PS51330">
    <property type="entry name" value="DHFR_2"/>
    <property type="match status" value="1"/>
</dbReference>
<dbReference type="GO" id="GO:0046655">
    <property type="term" value="P:folic acid metabolic process"/>
    <property type="evidence" value="ECO:0007669"/>
    <property type="project" value="TreeGrafter"/>
</dbReference>
<dbReference type="AlphaFoldDB" id="A0A7Z0TBF1"/>
<dbReference type="CDD" id="cd00209">
    <property type="entry name" value="DHFR"/>
    <property type="match status" value="1"/>
</dbReference>
<dbReference type="GO" id="GO:0050661">
    <property type="term" value="F:NADP binding"/>
    <property type="evidence" value="ECO:0007669"/>
    <property type="project" value="InterPro"/>
</dbReference>
<dbReference type="InterPro" id="IPR012259">
    <property type="entry name" value="DHFR"/>
</dbReference>
<dbReference type="RefSeq" id="WP_067321059.1">
    <property type="nucleotide sequence ID" value="NZ_CBCRWS010000001.1"/>
</dbReference>
<dbReference type="EC" id="1.5.1.3" evidence="3"/>
<comment type="similarity">
    <text evidence="2">Belongs to the dihydrofolate reductase family.</text>
</comment>
<keyword evidence="6" id="KW-0560">Oxidoreductase</keyword>
<evidence type="ECO:0000256" key="1">
    <source>
        <dbReference type="ARBA" id="ARBA00004903"/>
    </source>
</evidence>
<dbReference type="PRINTS" id="PR00070">
    <property type="entry name" value="DHFR"/>
</dbReference>
<keyword evidence="4" id="KW-0554">One-carbon metabolism</keyword>
<protein>
    <recommendedName>
        <fullName evidence="3">dihydrofolate reductase</fullName>
        <ecNumber evidence="3">1.5.1.3</ecNumber>
    </recommendedName>
</protein>
<keyword evidence="9" id="KW-1185">Reference proteome</keyword>
<evidence type="ECO:0000256" key="5">
    <source>
        <dbReference type="ARBA" id="ARBA00022857"/>
    </source>
</evidence>
<evidence type="ECO:0000256" key="6">
    <source>
        <dbReference type="ARBA" id="ARBA00023002"/>
    </source>
</evidence>
<dbReference type="EMBL" id="JABMKT010000001">
    <property type="protein sequence ID" value="NYV27308.1"/>
    <property type="molecule type" value="Genomic_DNA"/>
</dbReference>
<dbReference type="GO" id="GO:0004146">
    <property type="term" value="F:dihydrofolate reductase activity"/>
    <property type="evidence" value="ECO:0007669"/>
    <property type="project" value="UniProtKB-EC"/>
</dbReference>
<evidence type="ECO:0000313" key="9">
    <source>
        <dbReference type="Proteomes" id="UP000526184"/>
    </source>
</evidence>
<proteinExistence type="inferred from homology"/>
<dbReference type="OrthoDB" id="9804315at2"/>
<gene>
    <name evidence="8" type="ORF">HP397_00505</name>
</gene>
<dbReference type="Pfam" id="PF00186">
    <property type="entry name" value="DHFR_1"/>
    <property type="match status" value="1"/>
</dbReference>
<dbReference type="Gene3D" id="3.40.430.10">
    <property type="entry name" value="Dihydrofolate Reductase, subunit A"/>
    <property type="match status" value="1"/>
</dbReference>
<evidence type="ECO:0000256" key="3">
    <source>
        <dbReference type="ARBA" id="ARBA00012856"/>
    </source>
</evidence>
<dbReference type="InterPro" id="IPR024072">
    <property type="entry name" value="DHFR-like_dom_sf"/>
</dbReference>
<organism evidence="8 9">
    <name type="scientific">Streptobacillus felis</name>
    <dbReference type="NCBI Taxonomy" id="1384509"/>
    <lineage>
        <taxon>Bacteria</taxon>
        <taxon>Fusobacteriati</taxon>
        <taxon>Fusobacteriota</taxon>
        <taxon>Fusobacteriia</taxon>
        <taxon>Fusobacteriales</taxon>
        <taxon>Leptotrichiaceae</taxon>
        <taxon>Streptobacillus</taxon>
    </lineage>
</organism>
<accession>A0A7Z0TBF1</accession>
<evidence type="ECO:0000259" key="7">
    <source>
        <dbReference type="PROSITE" id="PS51330"/>
    </source>
</evidence>
<comment type="caution">
    <text evidence="8">The sequence shown here is derived from an EMBL/GenBank/DDBJ whole genome shotgun (WGS) entry which is preliminary data.</text>
</comment>
<sequence length="156" mass="18521">MIHIVAAVGKNQEIGKENRMLWNCPEDLKFFRELTLNNKIFMGRNTFESIGKPLDFRENYVISKTLKNIQGINIIDNIEYILLNYLNSDEIIYVIGGGSIYSQLIDYAEKIYISKIDEEYLDADTYFPKIDEKKYNKQEIIYNTFKLYIYTRRTNE</sequence>
<keyword evidence="5" id="KW-0521">NADP</keyword>
<reference evidence="8 9" key="1">
    <citation type="submission" date="2020-05" db="EMBL/GenBank/DDBJ databases">
        <title>Streptobacillus felis strain LHL191014123.</title>
        <authorList>
            <person name="Fawzy A."/>
            <person name="Rau J."/>
            <person name="Risse K."/>
            <person name="Schauerte N."/>
            <person name="Geiger C."/>
            <person name="Blom J."/>
            <person name="Imirzalioglu C."/>
            <person name="Falgenhauer J."/>
            <person name="Bach A."/>
            <person name="Herden C."/>
            <person name="Eisenberg T."/>
        </authorList>
    </citation>
    <scope>NUCLEOTIDE SEQUENCE [LARGE SCALE GENOMIC DNA]</scope>
    <source>
        <strain evidence="8 9">LHL191014123</strain>
    </source>
</reference>
<dbReference type="UniPathway" id="UPA00077">
    <property type="reaction ID" value="UER00158"/>
</dbReference>
<feature type="domain" description="DHFR" evidence="7">
    <location>
        <begin position="1"/>
        <end position="156"/>
    </location>
</feature>
<dbReference type="GO" id="GO:0005829">
    <property type="term" value="C:cytosol"/>
    <property type="evidence" value="ECO:0007669"/>
    <property type="project" value="TreeGrafter"/>
</dbReference>
<dbReference type="GO" id="GO:0006730">
    <property type="term" value="P:one-carbon metabolic process"/>
    <property type="evidence" value="ECO:0007669"/>
    <property type="project" value="UniProtKB-KW"/>
</dbReference>
<dbReference type="PANTHER" id="PTHR48069">
    <property type="entry name" value="DIHYDROFOLATE REDUCTASE"/>
    <property type="match status" value="1"/>
</dbReference>
<evidence type="ECO:0000313" key="8">
    <source>
        <dbReference type="EMBL" id="NYV27308.1"/>
    </source>
</evidence>
<evidence type="ECO:0000256" key="4">
    <source>
        <dbReference type="ARBA" id="ARBA00022563"/>
    </source>
</evidence>
<dbReference type="PANTHER" id="PTHR48069:SF3">
    <property type="entry name" value="DIHYDROFOLATE REDUCTASE"/>
    <property type="match status" value="1"/>
</dbReference>
<comment type="pathway">
    <text evidence="1">Cofactor biosynthesis; tetrahydrofolate biosynthesis; 5,6,7,8-tetrahydrofolate from 7,8-dihydrofolate: step 1/1.</text>
</comment>
<dbReference type="GO" id="GO:0046452">
    <property type="term" value="P:dihydrofolate metabolic process"/>
    <property type="evidence" value="ECO:0007669"/>
    <property type="project" value="TreeGrafter"/>
</dbReference>
<name>A0A7Z0TBF1_9FUSO</name>
<dbReference type="InterPro" id="IPR001796">
    <property type="entry name" value="DHFR_dom"/>
</dbReference>
<evidence type="ECO:0000256" key="2">
    <source>
        <dbReference type="ARBA" id="ARBA00009539"/>
    </source>
</evidence>
<dbReference type="SUPFAM" id="SSF53597">
    <property type="entry name" value="Dihydrofolate reductase-like"/>
    <property type="match status" value="1"/>
</dbReference>
<dbReference type="Proteomes" id="UP000526184">
    <property type="component" value="Unassembled WGS sequence"/>
</dbReference>